<name>A0A9E7N796_9EURY</name>
<gene>
    <name evidence="1" type="ORF">NGM29_10475</name>
</gene>
<dbReference type="AlphaFoldDB" id="A0A9E7N796"/>
<protein>
    <submittedName>
        <fullName evidence="1">Uncharacterized protein</fullName>
    </submittedName>
</protein>
<reference evidence="1" key="1">
    <citation type="submission" date="2022-06" db="EMBL/GenBank/DDBJ databases">
        <title>Diverse halophilic archaea isolated from saline environments.</title>
        <authorList>
            <person name="Cui H.-L."/>
        </authorList>
    </citation>
    <scope>NUCLEOTIDE SEQUENCE</scope>
    <source>
        <strain evidence="1">WLHS1</strain>
    </source>
</reference>
<organism evidence="1 2">
    <name type="scientific">Natronosalvus rutilus</name>
    <dbReference type="NCBI Taxonomy" id="2953753"/>
    <lineage>
        <taxon>Archaea</taxon>
        <taxon>Methanobacteriati</taxon>
        <taxon>Methanobacteriota</taxon>
        <taxon>Stenosarchaea group</taxon>
        <taxon>Halobacteria</taxon>
        <taxon>Halobacteriales</taxon>
        <taxon>Natrialbaceae</taxon>
        <taxon>Natronosalvus</taxon>
    </lineage>
</organism>
<evidence type="ECO:0000313" key="1">
    <source>
        <dbReference type="EMBL" id="UTF52221.1"/>
    </source>
</evidence>
<dbReference type="EMBL" id="CP100355">
    <property type="protein sequence ID" value="UTF52221.1"/>
    <property type="molecule type" value="Genomic_DNA"/>
</dbReference>
<accession>A0A9E7N796</accession>
<sequence>MPGGLDPTEEYDGSIRVRLLDDTGGTDEIACSSYYEAIDTVKEHQHDVTAVKIIDRDDEVVFTSVDTRIEDWAAEWEHAKRSLSVTVEAYDCPYENIACFADDLCVQCKMDKVQNEY</sequence>
<keyword evidence="2" id="KW-1185">Reference proteome</keyword>
<dbReference type="KEGG" id="sawl:NGM29_10475"/>
<dbReference type="GeneID" id="73290475"/>
<proteinExistence type="predicted"/>
<dbReference type="Proteomes" id="UP001056855">
    <property type="component" value="Chromosome"/>
</dbReference>
<dbReference type="RefSeq" id="WP_254156055.1">
    <property type="nucleotide sequence ID" value="NZ_CP100355.1"/>
</dbReference>
<evidence type="ECO:0000313" key="2">
    <source>
        <dbReference type="Proteomes" id="UP001056855"/>
    </source>
</evidence>